<dbReference type="PANTHER" id="PTHR30290:SF72">
    <property type="entry name" value="HTH-TYPE TRANSCRIPTIONAL REGULATOR SGRR"/>
    <property type="match status" value="1"/>
</dbReference>
<dbReference type="InterPro" id="IPR039424">
    <property type="entry name" value="SBP_5"/>
</dbReference>
<organism evidence="4 5">
    <name type="scientific">Paenibacillus lignilyticus</name>
    <dbReference type="NCBI Taxonomy" id="1172615"/>
    <lineage>
        <taxon>Bacteria</taxon>
        <taxon>Bacillati</taxon>
        <taxon>Bacillota</taxon>
        <taxon>Bacilli</taxon>
        <taxon>Bacillales</taxon>
        <taxon>Paenibacillaceae</taxon>
        <taxon>Paenibacillus</taxon>
    </lineage>
</organism>
<dbReference type="InterPro" id="IPR000914">
    <property type="entry name" value="SBP_5_dom"/>
</dbReference>
<reference evidence="4 5" key="1">
    <citation type="submission" date="2021-04" db="EMBL/GenBank/DDBJ databases">
        <title>Paenibacillus sp. DLE-14 whole genome sequence.</title>
        <authorList>
            <person name="Ham Y.J."/>
        </authorList>
    </citation>
    <scope>NUCLEOTIDE SEQUENCE [LARGE SCALE GENOMIC DNA]</scope>
    <source>
        <strain evidence="4 5">DLE-14</strain>
    </source>
</reference>
<dbReference type="SUPFAM" id="SSF53850">
    <property type="entry name" value="Periplasmic binding protein-like II"/>
    <property type="match status" value="1"/>
</dbReference>
<keyword evidence="5" id="KW-1185">Reference proteome</keyword>
<evidence type="ECO:0000256" key="1">
    <source>
        <dbReference type="ARBA" id="ARBA00023125"/>
    </source>
</evidence>
<dbReference type="Gene3D" id="3.40.190.10">
    <property type="entry name" value="Periplasmic binding protein-like II"/>
    <property type="match status" value="1"/>
</dbReference>
<dbReference type="Proteomes" id="UP000673394">
    <property type="component" value="Unassembled WGS sequence"/>
</dbReference>
<comment type="caution">
    <text evidence="4">The sequence shown here is derived from an EMBL/GenBank/DDBJ whole genome shotgun (WGS) entry which is preliminary data.</text>
</comment>
<evidence type="ECO:0000313" key="5">
    <source>
        <dbReference type="Proteomes" id="UP000673394"/>
    </source>
</evidence>
<dbReference type="Pfam" id="PF00496">
    <property type="entry name" value="SBP_bac_5"/>
    <property type="match status" value="1"/>
</dbReference>
<sequence>MQMVAAERYLDLYGRFADGIAATGTPVEVSLDELAQALFCSTRNVKLVLRKMEEECWIRWLPGRGRGNRSQLVFLQERDTMLLELAQRMAQRGEYKPAFELIHTHGKGSPVKDRFSEWLELHFGYRTEVLDGKRSVDMLRLPVQTHIVTLDPGDVLYAFDAHMIRQLFNQLVHYDGVAGRVVPALAHAWESNKEATVWQFHLRKGVYFHHGHEMTADDVIFSLERLRSGKAHSWLLRSVVKIETAGLRTIRIELAKPNRIFHRFMSSPATSVLPRDLVESDEEQFWRKPSGTGPFMAGEWNEDRFVLTVNKNYYNGRAHLDGVVIAFMPPEHGDSSRKCWEKLIWDHDLQDQKPEEEWVTMETLCKGCTMLTWNMGKDGPQQSALFRKAIDLLIDRHTMIRELGEDRMYAARGFRPDDNTPLRSIRHDSAMARALLRESGYDGTPITLYTTSFNMRDARWIAERCGEHGVVVHIEQHDSNEFKRRDVINEADTILYGILFAQDEVCEIESYEQHGSFLKEHLHPEFRAWARDKIDIALASKTSEERRLIMGEIEDRLREEGHVVFLLHKKTNTSYHPGIKGITMSSLGWIDFKDVWVQSASGS</sequence>
<dbReference type="RefSeq" id="WP_210655601.1">
    <property type="nucleotide sequence ID" value="NZ_JAGKSP010000001.1"/>
</dbReference>
<dbReference type="Gene3D" id="3.10.105.10">
    <property type="entry name" value="Dipeptide-binding Protein, Domain 3"/>
    <property type="match status" value="1"/>
</dbReference>
<evidence type="ECO:0000259" key="3">
    <source>
        <dbReference type="Pfam" id="PF12793"/>
    </source>
</evidence>
<keyword evidence="1" id="KW-0238">DNA-binding</keyword>
<dbReference type="Pfam" id="PF12793">
    <property type="entry name" value="SgrR_N"/>
    <property type="match status" value="1"/>
</dbReference>
<dbReference type="EMBL" id="JAGKSP010000001">
    <property type="protein sequence ID" value="MBP3961882.1"/>
    <property type="molecule type" value="Genomic_DNA"/>
</dbReference>
<name>A0ABS5C7C9_9BACL</name>
<gene>
    <name evidence="4" type="ORF">I8J30_04105</name>
</gene>
<feature type="domain" description="Transcriptional regulator SgrR N-terminal HTH" evidence="3">
    <location>
        <begin position="13"/>
        <end position="104"/>
    </location>
</feature>
<dbReference type="PANTHER" id="PTHR30290">
    <property type="entry name" value="PERIPLASMIC BINDING COMPONENT OF ABC TRANSPORTER"/>
    <property type="match status" value="1"/>
</dbReference>
<evidence type="ECO:0000313" key="4">
    <source>
        <dbReference type="EMBL" id="MBP3961882.1"/>
    </source>
</evidence>
<protein>
    <submittedName>
        <fullName evidence="4">SgrR family transcriptional regulator</fullName>
    </submittedName>
</protein>
<dbReference type="InterPro" id="IPR025370">
    <property type="entry name" value="SgrR_HTH_N"/>
</dbReference>
<evidence type="ECO:0000259" key="2">
    <source>
        <dbReference type="Pfam" id="PF00496"/>
    </source>
</evidence>
<feature type="domain" description="Solute-binding protein family 5" evidence="2">
    <location>
        <begin position="181"/>
        <end position="497"/>
    </location>
</feature>
<proteinExistence type="predicted"/>
<accession>A0ABS5C7C9</accession>